<keyword evidence="4" id="KW-0963">Cytoplasm</keyword>
<evidence type="ECO:0000256" key="1">
    <source>
        <dbReference type="ARBA" id="ARBA00004496"/>
    </source>
</evidence>
<evidence type="ECO:0000313" key="10">
    <source>
        <dbReference type="EMBL" id="KAK9823364.1"/>
    </source>
</evidence>
<evidence type="ECO:0000256" key="5">
    <source>
        <dbReference type="ARBA" id="ARBA00022884"/>
    </source>
</evidence>
<dbReference type="PANTHER" id="PTHR12834">
    <property type="entry name" value="SIGNAL RECOGNITION PARTICLE 9 KDA PROTEIN"/>
    <property type="match status" value="1"/>
</dbReference>
<dbReference type="FunFam" id="3.30.720.10:FF:000001">
    <property type="entry name" value="Signal recognition particle 9 kDa protein"/>
    <property type="match status" value="1"/>
</dbReference>
<evidence type="ECO:0000256" key="7">
    <source>
        <dbReference type="ARBA" id="ARBA00023274"/>
    </source>
</evidence>
<dbReference type="GO" id="GO:0006614">
    <property type="term" value="P:SRP-dependent cotranslational protein targeting to membrane"/>
    <property type="evidence" value="ECO:0007669"/>
    <property type="project" value="InterPro"/>
</dbReference>
<keyword evidence="5" id="KW-0694">RNA-binding</keyword>
<dbReference type="InterPro" id="IPR009018">
    <property type="entry name" value="Signal_recog_particle_SRP9/14"/>
</dbReference>
<evidence type="ECO:0000259" key="9">
    <source>
        <dbReference type="Pfam" id="PF05486"/>
    </source>
</evidence>
<keyword evidence="11" id="KW-1185">Reference proteome</keyword>
<dbReference type="InterPro" id="IPR039432">
    <property type="entry name" value="SRP9_dom"/>
</dbReference>
<name>A0AAW1QPK9_9CHLO</name>
<dbReference type="InterPro" id="IPR039914">
    <property type="entry name" value="SRP9-like"/>
</dbReference>
<comment type="caution">
    <text evidence="10">The sequence shown here is derived from an EMBL/GenBank/DDBJ whole genome shotgun (WGS) entry which is preliminary data.</text>
</comment>
<dbReference type="GO" id="GO:0008312">
    <property type="term" value="F:7S RNA binding"/>
    <property type="evidence" value="ECO:0007669"/>
    <property type="project" value="InterPro"/>
</dbReference>
<dbReference type="SUPFAM" id="SSF54762">
    <property type="entry name" value="Signal recognition particle alu RNA binding heterodimer, SRP9/14"/>
    <property type="match status" value="1"/>
</dbReference>
<protein>
    <recommendedName>
        <fullName evidence="3">Signal recognition particle 9 kDa protein</fullName>
    </recommendedName>
</protein>
<proteinExistence type="inferred from homology"/>
<evidence type="ECO:0000256" key="2">
    <source>
        <dbReference type="ARBA" id="ARBA00009193"/>
    </source>
</evidence>
<evidence type="ECO:0000256" key="8">
    <source>
        <dbReference type="ARBA" id="ARBA00045462"/>
    </source>
</evidence>
<dbReference type="Gene3D" id="3.30.720.10">
    <property type="entry name" value="Signal recognition particle alu RNA binding heterodimer, srp9/1"/>
    <property type="match status" value="1"/>
</dbReference>
<evidence type="ECO:0000256" key="3">
    <source>
        <dbReference type="ARBA" id="ARBA00020414"/>
    </source>
</evidence>
<evidence type="ECO:0000256" key="6">
    <source>
        <dbReference type="ARBA" id="ARBA00023135"/>
    </source>
</evidence>
<feature type="domain" description="SRP9" evidence="9">
    <location>
        <begin position="4"/>
        <end position="65"/>
    </location>
</feature>
<comment type="subcellular location">
    <subcellularLocation>
        <location evidence="1">Cytoplasm</location>
    </subcellularLocation>
</comment>
<evidence type="ECO:0000256" key="4">
    <source>
        <dbReference type="ARBA" id="ARBA00022490"/>
    </source>
</evidence>
<sequence length="102" mass="11920">MYIEDWDSFAQQAEALYRSDPIRTRYVMKYRHCDKKLVLKVTDDKVCLQYATDQAADLKRVEKLNNLFFALMARGADAPEPELLEETAAVTNQRPHKNRRKG</sequence>
<dbReference type="PANTHER" id="PTHR12834:SF12">
    <property type="entry name" value="SIGNAL RECOGNITION PARTICLE 9 KDA PROTEIN"/>
    <property type="match status" value="1"/>
</dbReference>
<dbReference type="EMBL" id="JALJOR010000002">
    <property type="protein sequence ID" value="KAK9823364.1"/>
    <property type="molecule type" value="Genomic_DNA"/>
</dbReference>
<dbReference type="Proteomes" id="UP001489004">
    <property type="component" value="Unassembled WGS sequence"/>
</dbReference>
<dbReference type="GO" id="GO:0005829">
    <property type="term" value="C:cytosol"/>
    <property type="evidence" value="ECO:0007669"/>
    <property type="project" value="UniProtKB-ARBA"/>
</dbReference>
<dbReference type="Pfam" id="PF05486">
    <property type="entry name" value="SRP9-21"/>
    <property type="match status" value="1"/>
</dbReference>
<accession>A0AAW1QPK9</accession>
<comment type="function">
    <text evidence="8">Component of the signal recognition particle (SRP) complex, a ribonucleoprotein complex that mediates the cotranslational targeting of secretory and membrane proteins to the endoplasmic reticulum (ER). SRP9 together with SRP14 and the Alu portion of the SRP RNA, constitutes the elongation arrest domain of SRP. The complex of SRP9 and SRP14 is required for SRP RNA binding.</text>
</comment>
<dbReference type="AlphaFoldDB" id="A0AAW1QPK9"/>
<comment type="similarity">
    <text evidence="2">Belongs to the SRP9 family.</text>
</comment>
<dbReference type="GO" id="GO:0005786">
    <property type="term" value="C:signal recognition particle, endoplasmic reticulum targeting"/>
    <property type="evidence" value="ECO:0007669"/>
    <property type="project" value="UniProtKB-KW"/>
</dbReference>
<gene>
    <name evidence="10" type="ORF">WJX72_002222</name>
</gene>
<reference evidence="10 11" key="1">
    <citation type="journal article" date="2024" name="Nat. Commun.">
        <title>Phylogenomics reveals the evolutionary origins of lichenization in chlorophyte algae.</title>
        <authorList>
            <person name="Puginier C."/>
            <person name="Libourel C."/>
            <person name="Otte J."/>
            <person name="Skaloud P."/>
            <person name="Haon M."/>
            <person name="Grisel S."/>
            <person name="Petersen M."/>
            <person name="Berrin J.G."/>
            <person name="Delaux P.M."/>
            <person name="Dal Grande F."/>
            <person name="Keller J."/>
        </authorList>
    </citation>
    <scope>NUCLEOTIDE SEQUENCE [LARGE SCALE GENOMIC DNA]</scope>
    <source>
        <strain evidence="10 11">SAG 2043</strain>
    </source>
</reference>
<organism evidence="10 11">
    <name type="scientific">[Myrmecia] bisecta</name>
    <dbReference type="NCBI Taxonomy" id="41462"/>
    <lineage>
        <taxon>Eukaryota</taxon>
        <taxon>Viridiplantae</taxon>
        <taxon>Chlorophyta</taxon>
        <taxon>core chlorophytes</taxon>
        <taxon>Trebouxiophyceae</taxon>
        <taxon>Trebouxiales</taxon>
        <taxon>Trebouxiaceae</taxon>
        <taxon>Myrmecia</taxon>
    </lineage>
</organism>
<evidence type="ECO:0000313" key="11">
    <source>
        <dbReference type="Proteomes" id="UP001489004"/>
    </source>
</evidence>
<keyword evidence="7" id="KW-0687">Ribonucleoprotein</keyword>
<keyword evidence="6" id="KW-0733">Signal recognition particle</keyword>